<dbReference type="AlphaFoldDB" id="G7USZ1"/>
<feature type="domain" description="DNA polymerase III beta sliding clamp central" evidence="12">
    <location>
        <begin position="129"/>
        <end position="244"/>
    </location>
</feature>
<evidence type="ECO:0000256" key="8">
    <source>
        <dbReference type="ARBA" id="ARBA00022932"/>
    </source>
</evidence>
<dbReference type="Pfam" id="PF00712">
    <property type="entry name" value="DNA_pol3_beta"/>
    <property type="match status" value="1"/>
</dbReference>
<evidence type="ECO:0000313" key="15">
    <source>
        <dbReference type="Proteomes" id="UP000005870"/>
    </source>
</evidence>
<dbReference type="RefSeq" id="WP_014159030.1">
    <property type="nucleotide sequence ID" value="NC_016147.2"/>
</dbReference>
<dbReference type="InterPro" id="IPR046938">
    <property type="entry name" value="DNA_clamp_sf"/>
</dbReference>
<feature type="domain" description="DNA polymerase III beta sliding clamp C-terminal" evidence="13">
    <location>
        <begin position="248"/>
        <end position="366"/>
    </location>
</feature>
<protein>
    <recommendedName>
        <fullName evidence="3 10">Beta sliding clamp</fullName>
    </recommendedName>
</protein>
<comment type="function">
    <text evidence="10">Confers DNA tethering and processivity to DNA polymerases and other proteins. Acts as a clamp, forming a ring around DNA (a reaction catalyzed by the clamp-loading complex) which diffuses in an ATP-independent manner freely and bidirectionally along dsDNA. Initially characterized for its ability to contact the catalytic subunit of DNA polymerase III (Pol III), a complex, multichain enzyme responsible for most of the replicative synthesis in bacteria; Pol III exhibits 3'-5' exonuclease proofreading activity. The beta chain is required for initiation of replication as well as for processivity of DNA replication.</text>
</comment>
<dbReference type="PANTHER" id="PTHR30478">
    <property type="entry name" value="DNA POLYMERASE III SUBUNIT BETA"/>
    <property type="match status" value="1"/>
</dbReference>
<evidence type="ECO:0000259" key="13">
    <source>
        <dbReference type="Pfam" id="PF02768"/>
    </source>
</evidence>
<comment type="subunit">
    <text evidence="10">Forms a ring-shaped head-to-tail homodimer around DNA.</text>
</comment>
<evidence type="ECO:0000256" key="5">
    <source>
        <dbReference type="ARBA" id="ARBA00022679"/>
    </source>
</evidence>
<evidence type="ECO:0000256" key="7">
    <source>
        <dbReference type="ARBA" id="ARBA00022705"/>
    </source>
</evidence>
<sequence length="367" mass="40731">MRFSLQREAFLKPLAQVVNVVERRQTLPVLANFLVQVHDGQLSLTGTDLEVEMIARSAVEDAQDGETTIPARKLFEIVRALPDGSRITVSQSGDKVSVAAGRSRFTLATLPANDFPSVDEVEASERVTVPEAALKELIERTSFAMAQQDVRYYLNGLLFDLRDSALRCVATDGHRLALCESGLDTGTSLTKRQIIVPRKGVTELQRLLEGGERLLELELGRSHIRVKRDDVTFTSKLIDGRFPDYEAVIPIGADIEVKLDREVLRAALQRAAILSNEKYRGVRVELSPGQMKISAHNPEQEEAQEEIEADTKADGLAIGFNVNYLLDALSALRDEHIVIQLRDANSSALVREASSERCRHVVMPLRL</sequence>
<keyword evidence="15" id="KW-1185">Reference proteome</keyword>
<name>G7USZ1_PSEUP</name>
<dbReference type="PANTHER" id="PTHR30478:SF0">
    <property type="entry name" value="BETA SLIDING CLAMP"/>
    <property type="match status" value="1"/>
</dbReference>
<dbReference type="FunFam" id="3.10.150.10:FF:000007">
    <property type="entry name" value="Beta sliding clamp"/>
    <property type="match status" value="1"/>
</dbReference>
<comment type="similarity">
    <text evidence="2 10">Belongs to the beta sliding clamp family.</text>
</comment>
<accession>G7USZ1</accession>
<dbReference type="InterPro" id="IPR022635">
    <property type="entry name" value="DNA_polIII_beta_C"/>
</dbReference>
<dbReference type="Proteomes" id="UP000005870">
    <property type="component" value="Chromosome"/>
</dbReference>
<keyword evidence="5 10" id="KW-0808">Transferase</keyword>
<dbReference type="SMART" id="SM00480">
    <property type="entry name" value="POL3Bc"/>
    <property type="match status" value="1"/>
</dbReference>
<evidence type="ECO:0000313" key="14">
    <source>
        <dbReference type="EMBL" id="AER54852.1"/>
    </source>
</evidence>
<feature type="domain" description="DNA polymerase III beta sliding clamp N-terminal" evidence="11">
    <location>
        <begin position="1"/>
        <end position="118"/>
    </location>
</feature>
<dbReference type="InterPro" id="IPR001001">
    <property type="entry name" value="DNA_polIII_beta"/>
</dbReference>
<dbReference type="Gene3D" id="3.70.10.10">
    <property type="match status" value="1"/>
</dbReference>
<dbReference type="InterPro" id="IPR022637">
    <property type="entry name" value="DNA_polIII_beta_cen"/>
</dbReference>
<dbReference type="GO" id="GO:0003887">
    <property type="term" value="F:DNA-directed DNA polymerase activity"/>
    <property type="evidence" value="ECO:0007669"/>
    <property type="project" value="UniProtKB-UniRule"/>
</dbReference>
<keyword evidence="7 10" id="KW-0235">DNA replication</keyword>
<reference evidence="14 15" key="1">
    <citation type="journal article" date="2012" name="J. Bacteriol.">
        <title>Complete Genome Sequence of the BTEX-Degrading Bacterium Pseudoxanthomonas spadix BD-a59.</title>
        <authorList>
            <person name="Lee S.H."/>
            <person name="Jin H.M."/>
            <person name="Lee H.J."/>
            <person name="Kim J.M."/>
            <person name="Jeon C.O."/>
        </authorList>
    </citation>
    <scope>NUCLEOTIDE SEQUENCE [LARGE SCALE GENOMIC DNA]</scope>
    <source>
        <strain evidence="14 15">BD-a59</strain>
    </source>
</reference>
<dbReference type="GO" id="GO:0009360">
    <property type="term" value="C:DNA polymerase III complex"/>
    <property type="evidence" value="ECO:0007669"/>
    <property type="project" value="InterPro"/>
</dbReference>
<evidence type="ECO:0000256" key="9">
    <source>
        <dbReference type="ARBA" id="ARBA00023125"/>
    </source>
</evidence>
<dbReference type="InterPro" id="IPR022634">
    <property type="entry name" value="DNA_polIII_beta_N"/>
</dbReference>
<dbReference type="KEGG" id="psd:DSC_00995"/>
<evidence type="ECO:0000259" key="11">
    <source>
        <dbReference type="Pfam" id="PF00712"/>
    </source>
</evidence>
<dbReference type="eggNOG" id="COG0592">
    <property type="taxonomic scope" value="Bacteria"/>
</dbReference>
<evidence type="ECO:0000259" key="12">
    <source>
        <dbReference type="Pfam" id="PF02767"/>
    </source>
</evidence>
<dbReference type="STRING" id="1045855.DSC_00995"/>
<keyword evidence="8 10" id="KW-0239">DNA-directed DNA polymerase</keyword>
<evidence type="ECO:0000256" key="4">
    <source>
        <dbReference type="ARBA" id="ARBA00022490"/>
    </source>
</evidence>
<dbReference type="CDD" id="cd00140">
    <property type="entry name" value="beta_clamp"/>
    <property type="match status" value="1"/>
</dbReference>
<proteinExistence type="inferred from homology"/>
<keyword evidence="4 10" id="KW-0963">Cytoplasm</keyword>
<dbReference type="NCBIfam" id="TIGR00663">
    <property type="entry name" value="dnan"/>
    <property type="match status" value="1"/>
</dbReference>
<dbReference type="GO" id="GO:0003677">
    <property type="term" value="F:DNA binding"/>
    <property type="evidence" value="ECO:0007669"/>
    <property type="project" value="UniProtKB-UniRule"/>
</dbReference>
<dbReference type="GO" id="GO:0006271">
    <property type="term" value="P:DNA strand elongation involved in DNA replication"/>
    <property type="evidence" value="ECO:0007669"/>
    <property type="project" value="TreeGrafter"/>
</dbReference>
<dbReference type="OrthoDB" id="8421503at2"/>
<dbReference type="SUPFAM" id="SSF55979">
    <property type="entry name" value="DNA clamp"/>
    <property type="match status" value="3"/>
</dbReference>
<keyword evidence="9" id="KW-0238">DNA-binding</keyword>
<dbReference type="PIRSF" id="PIRSF000804">
    <property type="entry name" value="DNA_pol_III_b"/>
    <property type="match status" value="1"/>
</dbReference>
<comment type="subcellular location">
    <subcellularLocation>
        <location evidence="1 10">Cytoplasm</location>
    </subcellularLocation>
</comment>
<gene>
    <name evidence="14" type="ordered locus">DSC_00995</name>
</gene>
<organism evidence="14 15">
    <name type="scientific">Pseudoxanthomonas spadix (strain BD-a59)</name>
    <dbReference type="NCBI Taxonomy" id="1045855"/>
    <lineage>
        <taxon>Bacteria</taxon>
        <taxon>Pseudomonadati</taxon>
        <taxon>Pseudomonadota</taxon>
        <taxon>Gammaproteobacteria</taxon>
        <taxon>Lysobacterales</taxon>
        <taxon>Lysobacteraceae</taxon>
        <taxon>Pseudoxanthomonas</taxon>
    </lineage>
</organism>
<dbReference type="EMBL" id="CP003093">
    <property type="protein sequence ID" value="AER54852.1"/>
    <property type="molecule type" value="Genomic_DNA"/>
</dbReference>
<dbReference type="Gene3D" id="3.10.150.10">
    <property type="entry name" value="DNA Polymerase III, subunit A, domain 2"/>
    <property type="match status" value="1"/>
</dbReference>
<keyword evidence="6 10" id="KW-0548">Nucleotidyltransferase</keyword>
<evidence type="ECO:0000256" key="3">
    <source>
        <dbReference type="ARBA" id="ARBA00021035"/>
    </source>
</evidence>
<dbReference type="Pfam" id="PF02767">
    <property type="entry name" value="DNA_pol3_beta_2"/>
    <property type="match status" value="1"/>
</dbReference>
<evidence type="ECO:0000256" key="6">
    <source>
        <dbReference type="ARBA" id="ARBA00022695"/>
    </source>
</evidence>
<evidence type="ECO:0000256" key="1">
    <source>
        <dbReference type="ARBA" id="ARBA00004496"/>
    </source>
</evidence>
<dbReference type="GO" id="GO:0005737">
    <property type="term" value="C:cytoplasm"/>
    <property type="evidence" value="ECO:0007669"/>
    <property type="project" value="UniProtKB-SubCell"/>
</dbReference>
<dbReference type="Pfam" id="PF02768">
    <property type="entry name" value="DNA_pol3_beta_3"/>
    <property type="match status" value="1"/>
</dbReference>
<evidence type="ECO:0000256" key="10">
    <source>
        <dbReference type="PIRNR" id="PIRNR000804"/>
    </source>
</evidence>
<dbReference type="GO" id="GO:0008408">
    <property type="term" value="F:3'-5' exonuclease activity"/>
    <property type="evidence" value="ECO:0007669"/>
    <property type="project" value="InterPro"/>
</dbReference>
<evidence type="ECO:0000256" key="2">
    <source>
        <dbReference type="ARBA" id="ARBA00010752"/>
    </source>
</evidence>
<dbReference type="HOGENOM" id="CLU_038149_4_2_6"/>